<keyword evidence="3" id="KW-1185">Reference proteome</keyword>
<keyword evidence="1" id="KW-0472">Membrane</keyword>
<sequence>MIVRAVSGLLALTGLTAAGLYLGLTHAQLRVTTGPPGSAIQRLIAGFAAANARLHPRVRLVLVEESGLGANARALEAGEVDLAVIRSDLPPPSNGETIAVLRRDVVALVLPPHSPVSALGHLAGRAVAIPRSPAHDDDSRILDLLLDYVGVPAERVERLVLDPDAVGRAVQERRAAAVLAVGPVGPGAVVDAVAAVARATRGTPTLLALDEAEAIHRRHPGLDATDVPVGAFRGRPEVPAETVTGLAVTYRLVAARAMLDIVAAAVARSIFTTKTLLTQSTPFAGQIEAPDLDDKNPLLPVHPGAVAYLTNGDQSFFDTSQNYVYLGGIVLSLAGSGLALVVGQGRRRRAARERLLIARLVGIAADAGSAGAADLDALARELHVLAGAALADVARGSGDAAALGIALPYARAAIAGRRAELERPQVRPGPPDP</sequence>
<evidence type="ECO:0008006" key="4">
    <source>
        <dbReference type="Google" id="ProtNLM"/>
    </source>
</evidence>
<accession>A0ABQ4QWQ1</accession>
<dbReference type="Proteomes" id="UP001055167">
    <property type="component" value="Unassembled WGS sequence"/>
</dbReference>
<dbReference type="RefSeq" id="WP_162501491.1">
    <property type="nucleotide sequence ID" value="NZ_BPQH01000007.1"/>
</dbReference>
<evidence type="ECO:0000313" key="2">
    <source>
        <dbReference type="EMBL" id="GJD49798.1"/>
    </source>
</evidence>
<reference evidence="2" key="1">
    <citation type="journal article" date="2021" name="Front. Microbiol.">
        <title>Comprehensive Comparative Genomics and Phenotyping of Methylobacterium Species.</title>
        <authorList>
            <person name="Alessa O."/>
            <person name="Ogura Y."/>
            <person name="Fujitani Y."/>
            <person name="Takami H."/>
            <person name="Hayashi T."/>
            <person name="Sahin N."/>
            <person name="Tani A."/>
        </authorList>
    </citation>
    <scope>NUCLEOTIDE SEQUENCE</scope>
    <source>
        <strain evidence="2">KCTC 52305</strain>
    </source>
</reference>
<dbReference type="PANTHER" id="PTHR42941:SF1">
    <property type="entry name" value="SLL1037 PROTEIN"/>
    <property type="match status" value="1"/>
</dbReference>
<keyword evidence="1" id="KW-0812">Transmembrane</keyword>
<dbReference type="Pfam" id="PF16868">
    <property type="entry name" value="NMT1_3"/>
    <property type="match status" value="1"/>
</dbReference>
<organism evidence="2 3">
    <name type="scientific">Methylobacterium crusticola</name>
    <dbReference type="NCBI Taxonomy" id="1697972"/>
    <lineage>
        <taxon>Bacteria</taxon>
        <taxon>Pseudomonadati</taxon>
        <taxon>Pseudomonadota</taxon>
        <taxon>Alphaproteobacteria</taxon>
        <taxon>Hyphomicrobiales</taxon>
        <taxon>Methylobacteriaceae</taxon>
        <taxon>Methylobacterium</taxon>
    </lineage>
</organism>
<name>A0ABQ4QWQ1_9HYPH</name>
<dbReference type="EMBL" id="BPQH01000007">
    <property type="protein sequence ID" value="GJD49798.1"/>
    <property type="molecule type" value="Genomic_DNA"/>
</dbReference>
<keyword evidence="1" id="KW-1133">Transmembrane helix</keyword>
<feature type="transmembrane region" description="Helical" evidence="1">
    <location>
        <begin position="323"/>
        <end position="342"/>
    </location>
</feature>
<gene>
    <name evidence="2" type="ORF">OPKNFCMD_2532</name>
</gene>
<dbReference type="InterPro" id="IPR011852">
    <property type="entry name" value="TRAP_TAXI"/>
</dbReference>
<protein>
    <recommendedName>
        <fullName evidence="4">C4-dicarboxylate ABC transporter substrate-binding protein</fullName>
    </recommendedName>
</protein>
<dbReference type="PANTHER" id="PTHR42941">
    <property type="entry name" value="SLL1037 PROTEIN"/>
    <property type="match status" value="1"/>
</dbReference>
<dbReference type="SUPFAM" id="SSF53850">
    <property type="entry name" value="Periplasmic binding protein-like II"/>
    <property type="match status" value="1"/>
</dbReference>
<evidence type="ECO:0000256" key="1">
    <source>
        <dbReference type="SAM" id="Phobius"/>
    </source>
</evidence>
<evidence type="ECO:0000313" key="3">
    <source>
        <dbReference type="Proteomes" id="UP001055167"/>
    </source>
</evidence>
<reference evidence="2" key="2">
    <citation type="submission" date="2021-08" db="EMBL/GenBank/DDBJ databases">
        <authorList>
            <person name="Tani A."/>
            <person name="Ola A."/>
            <person name="Ogura Y."/>
            <person name="Katsura K."/>
            <person name="Hayashi T."/>
        </authorList>
    </citation>
    <scope>NUCLEOTIDE SEQUENCE</scope>
    <source>
        <strain evidence="2">KCTC 52305</strain>
    </source>
</reference>
<proteinExistence type="predicted"/>
<dbReference type="Gene3D" id="3.40.190.10">
    <property type="entry name" value="Periplasmic binding protein-like II"/>
    <property type="match status" value="2"/>
</dbReference>
<comment type="caution">
    <text evidence="2">The sequence shown here is derived from an EMBL/GenBank/DDBJ whole genome shotgun (WGS) entry which is preliminary data.</text>
</comment>